<dbReference type="InterPro" id="IPR036179">
    <property type="entry name" value="Ig-like_dom_sf"/>
</dbReference>
<keyword evidence="4" id="KW-0007">Acetylation</keyword>
<organism evidence="5 6">
    <name type="scientific">Chloebia gouldiae</name>
    <name type="common">Gouldian finch</name>
    <name type="synonym">Erythrura gouldiae</name>
    <dbReference type="NCBI Taxonomy" id="44316"/>
    <lineage>
        <taxon>Eukaryota</taxon>
        <taxon>Metazoa</taxon>
        <taxon>Chordata</taxon>
        <taxon>Craniata</taxon>
        <taxon>Vertebrata</taxon>
        <taxon>Euteleostomi</taxon>
        <taxon>Archelosauria</taxon>
        <taxon>Archosauria</taxon>
        <taxon>Dinosauria</taxon>
        <taxon>Saurischia</taxon>
        <taxon>Theropoda</taxon>
        <taxon>Coelurosauria</taxon>
        <taxon>Aves</taxon>
        <taxon>Neognathae</taxon>
        <taxon>Neoaves</taxon>
        <taxon>Telluraves</taxon>
        <taxon>Australaves</taxon>
        <taxon>Passeriformes</taxon>
        <taxon>Passeroidea</taxon>
        <taxon>Passeridae</taxon>
        <taxon>Chloebia</taxon>
    </lineage>
</organism>
<evidence type="ECO:0000256" key="1">
    <source>
        <dbReference type="ARBA" id="ARBA00008702"/>
    </source>
</evidence>
<dbReference type="OrthoDB" id="9122629at2759"/>
<accession>A0A3L8RCG6</accession>
<dbReference type="Pfam" id="PF02422">
    <property type="entry name" value="Keratin"/>
    <property type="match status" value="1"/>
</dbReference>
<dbReference type="Proteomes" id="UP000276834">
    <property type="component" value="Unassembled WGS sequence"/>
</dbReference>
<evidence type="ECO:0000256" key="2">
    <source>
        <dbReference type="ARBA" id="ARBA00011806"/>
    </source>
</evidence>
<sequence length="597" mass="63884">KQLPALCYSSPSQLRPPARQGLLLEEQEEEKRLPTHLVPEEEVASLPCNPCCQPCGPCPLANSCNECCVRQCQSSHVVIEPPAVLVTLPGPILSSFPQNTAVGSSTSAAVGNILSSGGVPISSGGFDISSITNCYVARYDFVSFGGVDPPSSSTIFLKQYLRKGQAPQLLSYQAGSGPKHSSRITTHLNTTGKSSVLQLEEVELSDSALYLCALQDTLASSAPLAGTTSVATVASSDAGDVKAPRVDGHSVRAEDVANSSGGGGSHHGVLWVGAQDGPRQGHHYSRRLNDNKFWADGLTYRNMVEPYQIVTTLRWAEQVEKAFFRPWADWIRRMEEMMYMPIKEQQYNSKSSIGCSAPLNSMARSSILSPASASGFLGVLVKAAPVALAWTTSAATVAVGDAGEVKVTGVDGHSLRAEDVSNSSRGGGSHHGVLWEGAEDGARQGHHHGRGLDEHGGVLALPDTALIAAVGQRGGATGLAGPALGVAGHVLRLEMYLRERGGKEAEHRHMWGAISHESIIPLQELQWYLLKPEERNWVIFRRSQEGQIWAGVPGPELVLGFRARQDSREVQVQDPSCDCCGPGQVRRTRVAQARCRN</sequence>
<comment type="similarity">
    <text evidence="1">Belongs to the avian keratin family.</text>
</comment>
<comment type="subunit">
    <text evidence="2">The avian keratins (F-ker, S-ker, C-ker and B-ker) are a complex mixture of very similar polypeptides.</text>
</comment>
<keyword evidence="3" id="KW-0416">Keratin</keyword>
<evidence type="ECO:0000256" key="3">
    <source>
        <dbReference type="ARBA" id="ARBA00022744"/>
    </source>
</evidence>
<dbReference type="SUPFAM" id="SSF48726">
    <property type="entry name" value="Immunoglobulin"/>
    <property type="match status" value="1"/>
</dbReference>
<dbReference type="AlphaFoldDB" id="A0A3L8RCG6"/>
<keyword evidence="6" id="KW-1185">Reference proteome</keyword>
<dbReference type="EMBL" id="QUSF01000448">
    <property type="protein sequence ID" value="RLV76663.1"/>
    <property type="molecule type" value="Genomic_DNA"/>
</dbReference>
<comment type="caution">
    <text evidence="5">The sequence shown here is derived from an EMBL/GenBank/DDBJ whole genome shotgun (WGS) entry which is preliminary data.</text>
</comment>
<evidence type="ECO:0000313" key="6">
    <source>
        <dbReference type="Proteomes" id="UP000276834"/>
    </source>
</evidence>
<evidence type="ECO:0008006" key="7">
    <source>
        <dbReference type="Google" id="ProtNLM"/>
    </source>
</evidence>
<dbReference type="InterPro" id="IPR003461">
    <property type="entry name" value="Keratin"/>
</dbReference>
<protein>
    <recommendedName>
        <fullName evidence="7">Immunoglobulin V-set domain-containing protein</fullName>
    </recommendedName>
</protein>
<feature type="non-terminal residue" evidence="5">
    <location>
        <position position="1"/>
    </location>
</feature>
<dbReference type="Gene3D" id="2.60.40.10">
    <property type="entry name" value="Immunoglobulins"/>
    <property type="match status" value="1"/>
</dbReference>
<dbReference type="PANTHER" id="PTHR31203:SF1">
    <property type="entry name" value="BETA-KERATIN-RELATED PROTEIN-RELATED"/>
    <property type="match status" value="1"/>
</dbReference>
<gene>
    <name evidence="5" type="ORF">DV515_00016750</name>
</gene>
<proteinExistence type="inferred from homology"/>
<dbReference type="GO" id="GO:0005882">
    <property type="term" value="C:intermediate filament"/>
    <property type="evidence" value="ECO:0007669"/>
    <property type="project" value="UniProtKB-KW"/>
</dbReference>
<reference evidence="5 6" key="1">
    <citation type="journal article" date="2018" name="Proc. R. Soc. B">
        <title>A non-coding region near Follistatin controls head colour polymorphism in the Gouldian finch.</title>
        <authorList>
            <person name="Toomey M.B."/>
            <person name="Marques C.I."/>
            <person name="Andrade P."/>
            <person name="Araujo P.M."/>
            <person name="Sabatino S."/>
            <person name="Gazda M.A."/>
            <person name="Afonso S."/>
            <person name="Lopes R.J."/>
            <person name="Corbo J.C."/>
            <person name="Carneiro M."/>
        </authorList>
    </citation>
    <scope>NUCLEOTIDE SEQUENCE [LARGE SCALE GENOMIC DNA]</scope>
    <source>
        <strain evidence="5">Red01</strain>
        <tissue evidence="5">Muscle</tissue>
    </source>
</reference>
<evidence type="ECO:0000313" key="5">
    <source>
        <dbReference type="EMBL" id="RLV76663.1"/>
    </source>
</evidence>
<name>A0A3L8RCG6_CHLGU</name>
<evidence type="ECO:0000256" key="4">
    <source>
        <dbReference type="ARBA" id="ARBA00022990"/>
    </source>
</evidence>
<dbReference type="PANTHER" id="PTHR31203">
    <property type="entry name" value="BETA-KERATIN-RELATED PROTEIN-RELATED"/>
    <property type="match status" value="1"/>
</dbReference>
<dbReference type="InterPro" id="IPR013783">
    <property type="entry name" value="Ig-like_fold"/>
</dbReference>
<dbReference type="GO" id="GO:0005200">
    <property type="term" value="F:structural constituent of cytoskeleton"/>
    <property type="evidence" value="ECO:0007669"/>
    <property type="project" value="InterPro"/>
</dbReference>